<feature type="transmembrane region" description="Helical" evidence="9">
    <location>
        <begin position="172"/>
        <end position="195"/>
    </location>
</feature>
<feature type="domain" description="ABC transporter" evidence="10">
    <location>
        <begin position="452"/>
        <end position="674"/>
    </location>
</feature>
<dbReference type="Proteomes" id="UP001159405">
    <property type="component" value="Unassembled WGS sequence"/>
</dbReference>
<feature type="domain" description="ABC transmembrane type-1" evidence="11">
    <location>
        <begin position="135"/>
        <end position="399"/>
    </location>
</feature>
<feature type="transmembrane region" description="Helical" evidence="9">
    <location>
        <begin position="124"/>
        <end position="143"/>
    </location>
</feature>
<keyword evidence="6" id="KW-0067">ATP-binding</keyword>
<dbReference type="PANTHER" id="PTHR24223:SF456">
    <property type="entry name" value="MULTIDRUG RESISTANCE-ASSOCIATED PROTEIN LETHAL(2)03659"/>
    <property type="match status" value="1"/>
</dbReference>
<feature type="transmembrane region" description="Helical" evidence="9">
    <location>
        <begin position="890"/>
        <end position="910"/>
    </location>
</feature>
<feature type="domain" description="ABC transporter" evidence="10">
    <location>
        <begin position="1094"/>
        <end position="1327"/>
    </location>
</feature>
<dbReference type="SUPFAM" id="SSF52540">
    <property type="entry name" value="P-loop containing nucleoside triphosphate hydrolases"/>
    <property type="match status" value="2"/>
</dbReference>
<dbReference type="InterPro" id="IPR027417">
    <property type="entry name" value="P-loop_NTPase"/>
</dbReference>
<dbReference type="InterPro" id="IPR017871">
    <property type="entry name" value="ABC_transporter-like_CS"/>
</dbReference>
<dbReference type="InterPro" id="IPR050173">
    <property type="entry name" value="ABC_transporter_C-like"/>
</dbReference>
<feature type="transmembrane region" description="Helical" evidence="9">
    <location>
        <begin position="814"/>
        <end position="838"/>
    </location>
</feature>
<evidence type="ECO:0000313" key="12">
    <source>
        <dbReference type="EMBL" id="CAH3167479.1"/>
    </source>
</evidence>
<accession>A0ABN8QN48</accession>
<keyword evidence="13" id="KW-1185">Reference proteome</keyword>
<dbReference type="CDD" id="cd03244">
    <property type="entry name" value="ABCC_MRP_domain2"/>
    <property type="match status" value="1"/>
</dbReference>
<evidence type="ECO:0000256" key="7">
    <source>
        <dbReference type="ARBA" id="ARBA00022989"/>
    </source>
</evidence>
<feature type="transmembrane region" description="Helical" evidence="9">
    <location>
        <begin position="1003"/>
        <end position="1021"/>
    </location>
</feature>
<dbReference type="CDD" id="cd03250">
    <property type="entry name" value="ABCC_MRP_domain1"/>
    <property type="match status" value="1"/>
</dbReference>
<dbReference type="InterPro" id="IPR003593">
    <property type="entry name" value="AAA+_ATPase"/>
</dbReference>
<evidence type="ECO:0000256" key="1">
    <source>
        <dbReference type="ARBA" id="ARBA00004141"/>
    </source>
</evidence>
<dbReference type="Gene3D" id="3.40.50.300">
    <property type="entry name" value="P-loop containing nucleotide triphosphate hydrolases"/>
    <property type="match status" value="2"/>
</dbReference>
<dbReference type="Gene3D" id="1.20.1560.10">
    <property type="entry name" value="ABC transporter type 1, transmembrane domain"/>
    <property type="match status" value="2"/>
</dbReference>
<feature type="transmembrane region" description="Helical" evidence="9">
    <location>
        <begin position="351"/>
        <end position="375"/>
    </location>
</feature>
<evidence type="ECO:0000259" key="10">
    <source>
        <dbReference type="PROSITE" id="PS50893"/>
    </source>
</evidence>
<evidence type="ECO:0000256" key="6">
    <source>
        <dbReference type="ARBA" id="ARBA00022840"/>
    </source>
</evidence>
<dbReference type="PROSITE" id="PS50893">
    <property type="entry name" value="ABC_TRANSPORTER_2"/>
    <property type="match status" value="2"/>
</dbReference>
<feature type="domain" description="ABC transmembrane type-1" evidence="11">
    <location>
        <begin position="764"/>
        <end position="1058"/>
    </location>
</feature>
<dbReference type="InterPro" id="IPR036640">
    <property type="entry name" value="ABC1_TM_sf"/>
</dbReference>
<comment type="caution">
    <text evidence="12">The sequence shown here is derived from an EMBL/GenBank/DDBJ whole genome shotgun (WGS) entry which is preliminary data.</text>
</comment>
<evidence type="ECO:0000256" key="3">
    <source>
        <dbReference type="ARBA" id="ARBA00022448"/>
    </source>
</evidence>
<dbReference type="Pfam" id="PF00664">
    <property type="entry name" value="ABC_membrane"/>
    <property type="match status" value="2"/>
</dbReference>
<gene>
    <name evidence="12" type="ORF">PLOB_00008793</name>
</gene>
<feature type="transmembrane region" description="Helical" evidence="9">
    <location>
        <begin position="395"/>
        <end position="414"/>
    </location>
</feature>
<reference evidence="12 13" key="1">
    <citation type="submission" date="2022-05" db="EMBL/GenBank/DDBJ databases">
        <authorList>
            <consortium name="Genoscope - CEA"/>
            <person name="William W."/>
        </authorList>
    </citation>
    <scope>NUCLEOTIDE SEQUENCE [LARGE SCALE GENOMIC DNA]</scope>
</reference>
<dbReference type="Pfam" id="PF00005">
    <property type="entry name" value="ABC_tran"/>
    <property type="match status" value="2"/>
</dbReference>
<organism evidence="12 13">
    <name type="scientific">Porites lobata</name>
    <dbReference type="NCBI Taxonomy" id="104759"/>
    <lineage>
        <taxon>Eukaryota</taxon>
        <taxon>Metazoa</taxon>
        <taxon>Cnidaria</taxon>
        <taxon>Anthozoa</taxon>
        <taxon>Hexacorallia</taxon>
        <taxon>Scleractinia</taxon>
        <taxon>Fungiina</taxon>
        <taxon>Poritidae</taxon>
        <taxon>Porites</taxon>
    </lineage>
</organism>
<protein>
    <submittedName>
        <fullName evidence="12">Uncharacterized protein</fullName>
    </submittedName>
</protein>
<dbReference type="SMART" id="SM00382">
    <property type="entry name" value="AAA"/>
    <property type="match status" value="2"/>
</dbReference>
<sequence>MAIKNMTEAGSVINLDGSEDVEFDKAGNHETELMLGDHKDRRVSDAGILPTPMAQATFFSKYFSFWWLNDLLSLGAKRPLQAEDLYGLLDREKTDALTDSLEREWEKEEYNAQQNGTRPSFLRTIIRAFGFGYSLLGIVALLHDLLKLAQPILLGQLVLYFVEDSRISTRDAYLYALGLSLFAFVSSIVNAPYSFMRQVYGMRIRVACTGLVYRKALKLSISALHGTTTGNIVNLVSSDAQKFDWSTPFLHYLVVGPIVSAIVLALLWIQIGPPALAGMGLIVLLAPLQLKMGNMLFVFRTKAIRWMDERVKVMNEIIAGMRVIKMYTWEDSFSKWIRQIRRDELKWFLKLNFIQGAFMSLFFSASAVISFVTFMTYVLTGQILTAQKVFTCISLFNMIRVVMALHFPIALSLLNECRVSIQRMEDVLVLRDMHSEGRITSKLRPKPEKCYVDVKNVTAFWNHNLSPTLENLTFRVPQGELLGVIGTVGSGKSSLLMAILGELPLSGGTITVKGKIGYASQQAWIYNGSLRQNILFGQEYDEDRFTAVIQACALEKDIELLPDGDMTLVGERGVSLSGGQRARVNLARAVYSDADIYLMDDPLSAVDANVGRHLFEKCICGYLASKPRILVTHQLQHIGKADEILVLDQGKVISKGSYKELSVCKGSTNIMACLVDPETEAARQQEAKDAERLKVARQLSRRDSYQCHRLSKVADSTYSIISATTTMSVYEDNLLPAEQKQEGAVSAKTYLAYFRSFPNLGTALIIIFLFAFCQIVAMIADWWLSYWSNAEESYYIATTGNSTSSVVSEPNRGVFLGIYGSMVLGLLFLCLFCIELFYAMTIVASKTLHSNMLSSLMTASMYFFDNNSIGRILNRFSKDIGMIDDMMPMILCDVLQTGFVCLGILGLVAVNNPVTFVMVVPVIIAFVFLRNYYMKSSREVKRIEGISRSPLFGHFSTTLLGLDTIRAYGAEETFTEQVNSYQDAHSRAWYTYMAAQTWLNVRLEMLTVLFLAFVAFVSTAMKGTVDLSAGVVGLTLSYCVMLTSVFQPFIEESAELENLMTSVERIVEYCHLESEAPAETNTKPPVDWPSRGQIEFDSMSFTYHKGLPDVLHHITCTIKATEKIGVVGRTGAGKSSLLSTLFRLAEPRGRIEIDGVDIKDLGLKDLRSKLSIIPQDPVLFSGPMRRNLDPFGSHNDAELWNVLEEVQLKQAVEELPKKLDEELAESGSNFSVGQRQLVCLARAILRHSRILVIDEATANVDQRTDALIQATIREKFKNCTVLTIAHRLHTIMDSDRVMVLDAGRLKEFDAPYILLGNPRSIFSQLVEQTGTGEAKRLYEVARDKYHEQHSIIWETPEAGVENDANKTQNQLNVDQSDVEINVEAKPDAQSGQKSQDNIPL</sequence>
<dbReference type="InterPro" id="IPR011527">
    <property type="entry name" value="ABC1_TM_dom"/>
</dbReference>
<feature type="transmembrane region" description="Helical" evidence="9">
    <location>
        <begin position="763"/>
        <end position="784"/>
    </location>
</feature>
<keyword evidence="5" id="KW-0547">Nucleotide-binding</keyword>
<dbReference type="CDD" id="cd18594">
    <property type="entry name" value="ABC_6TM_CFTR_D1"/>
    <property type="match status" value="1"/>
</dbReference>
<dbReference type="EMBL" id="CALNXK010000141">
    <property type="protein sequence ID" value="CAH3167479.1"/>
    <property type="molecule type" value="Genomic_DNA"/>
</dbReference>
<feature type="transmembrane region" description="Helical" evidence="9">
    <location>
        <begin position="249"/>
        <end position="269"/>
    </location>
</feature>
<keyword evidence="3" id="KW-0813">Transport</keyword>
<dbReference type="PANTHER" id="PTHR24223">
    <property type="entry name" value="ATP-BINDING CASSETTE SUB-FAMILY C"/>
    <property type="match status" value="1"/>
</dbReference>
<evidence type="ECO:0000313" key="13">
    <source>
        <dbReference type="Proteomes" id="UP001159405"/>
    </source>
</evidence>
<feature type="transmembrane region" description="Helical" evidence="9">
    <location>
        <begin position="275"/>
        <end position="299"/>
    </location>
</feature>
<evidence type="ECO:0000256" key="5">
    <source>
        <dbReference type="ARBA" id="ARBA00022741"/>
    </source>
</evidence>
<feature type="transmembrane region" description="Helical" evidence="9">
    <location>
        <begin position="916"/>
        <end position="933"/>
    </location>
</feature>
<evidence type="ECO:0000256" key="9">
    <source>
        <dbReference type="SAM" id="Phobius"/>
    </source>
</evidence>
<evidence type="ECO:0000259" key="11">
    <source>
        <dbReference type="PROSITE" id="PS50929"/>
    </source>
</evidence>
<dbReference type="InterPro" id="IPR003439">
    <property type="entry name" value="ABC_transporter-like_ATP-bd"/>
</dbReference>
<keyword evidence="8 9" id="KW-0472">Membrane</keyword>
<dbReference type="PROSITE" id="PS50929">
    <property type="entry name" value="ABC_TM1F"/>
    <property type="match status" value="2"/>
</dbReference>
<name>A0ABN8QN48_9CNID</name>
<dbReference type="SUPFAM" id="SSF90123">
    <property type="entry name" value="ABC transporter transmembrane region"/>
    <property type="match status" value="2"/>
</dbReference>
<keyword evidence="7 9" id="KW-1133">Transmembrane helix</keyword>
<dbReference type="PROSITE" id="PS00211">
    <property type="entry name" value="ABC_TRANSPORTER_1"/>
    <property type="match status" value="2"/>
</dbReference>
<comment type="subcellular location">
    <subcellularLocation>
        <location evidence="1">Membrane</location>
        <topology evidence="1">Multi-pass membrane protein</topology>
    </subcellularLocation>
</comment>
<proteinExistence type="inferred from homology"/>
<comment type="similarity">
    <text evidence="2">Belongs to the ABC transporter superfamily. ABCC family. Conjugate transporter (TC 3.A.1.208) subfamily.</text>
</comment>
<evidence type="ECO:0000256" key="2">
    <source>
        <dbReference type="ARBA" id="ARBA00009726"/>
    </source>
</evidence>
<evidence type="ECO:0000256" key="8">
    <source>
        <dbReference type="ARBA" id="ARBA00023136"/>
    </source>
</evidence>
<evidence type="ECO:0000256" key="4">
    <source>
        <dbReference type="ARBA" id="ARBA00022692"/>
    </source>
</evidence>
<keyword evidence="4 9" id="KW-0812">Transmembrane</keyword>